<sequence length="140" mass="15594">MTEPKDMLATIYTALLANETIAKLTLAGDGSHRISYFESPETADHDNLFVVITPVGPPVPAAVGSDGYLNVQFTFQVNVESISRQARNAVAREIQNEMLALGFSRLAGAQNELDEFMTETNRFVDVRRYRGNTKLYDTNY</sequence>
<gene>
    <name evidence="1" type="ORF">LPJSA22_00575</name>
</gene>
<evidence type="ECO:0000313" key="2">
    <source>
        <dbReference type="Proteomes" id="UP000094892"/>
    </source>
</evidence>
<organism evidence="1 2">
    <name type="scientific">Lactiplantibacillus plantarum</name>
    <name type="common">Lactobacillus plantarum</name>
    <dbReference type="NCBI Taxonomy" id="1590"/>
    <lineage>
        <taxon>Bacteria</taxon>
        <taxon>Bacillati</taxon>
        <taxon>Bacillota</taxon>
        <taxon>Bacilli</taxon>
        <taxon>Lactobacillales</taxon>
        <taxon>Lactobacillaceae</taxon>
        <taxon>Lactiplantibacillus</taxon>
    </lineage>
</organism>
<name>A0A1E3KQT5_LACPN</name>
<evidence type="ECO:0000313" key="1">
    <source>
        <dbReference type="EMBL" id="ODO60631.1"/>
    </source>
</evidence>
<protein>
    <recommendedName>
        <fullName evidence="3">Phage protein</fullName>
    </recommendedName>
</protein>
<dbReference type="PATRIC" id="fig|1590.306.peg.577"/>
<proteinExistence type="predicted"/>
<dbReference type="AlphaFoldDB" id="A0A1E3KQT5"/>
<dbReference type="Proteomes" id="UP000094892">
    <property type="component" value="Unassembled WGS sequence"/>
</dbReference>
<dbReference type="EMBL" id="MCOL01000001">
    <property type="protein sequence ID" value="ODO60631.1"/>
    <property type="molecule type" value="Genomic_DNA"/>
</dbReference>
<reference evidence="1 2" key="1">
    <citation type="submission" date="2016-08" db="EMBL/GenBank/DDBJ databases">
        <title>Genome sequencing of Lactobacillus plantarum JSA22, isolated from fermented soybean paste.</title>
        <authorList>
            <person name="Choi H.S."/>
        </authorList>
    </citation>
    <scope>NUCLEOTIDE SEQUENCE [LARGE SCALE GENOMIC DNA]</scope>
    <source>
        <strain evidence="1 2">JSA22</strain>
    </source>
</reference>
<accession>A0A1E3KQT5</accession>
<dbReference type="RefSeq" id="WP_069302390.1">
    <property type="nucleotide sequence ID" value="NZ_CP103411.1"/>
</dbReference>
<comment type="caution">
    <text evidence="1">The sequence shown here is derived from an EMBL/GenBank/DDBJ whole genome shotgun (WGS) entry which is preliminary data.</text>
</comment>
<evidence type="ECO:0008006" key="3">
    <source>
        <dbReference type="Google" id="ProtNLM"/>
    </source>
</evidence>